<dbReference type="EMBL" id="JAFBCY010000005">
    <property type="protein sequence ID" value="MBM7853510.1"/>
    <property type="molecule type" value="Genomic_DNA"/>
</dbReference>
<evidence type="ECO:0000313" key="6">
    <source>
        <dbReference type="Proteomes" id="UP001143400"/>
    </source>
</evidence>
<feature type="chain" id="PRO_5040852535" evidence="1">
    <location>
        <begin position="24"/>
        <end position="315"/>
    </location>
</feature>
<evidence type="ECO:0000313" key="3">
    <source>
        <dbReference type="EMBL" id="GLK57275.1"/>
    </source>
</evidence>
<keyword evidence="5" id="KW-1185">Reference proteome</keyword>
<dbReference type="Gene3D" id="3.40.190.100">
    <property type="entry name" value="Glycine betaine-binding periplasmic protein, domain 2"/>
    <property type="match status" value="1"/>
</dbReference>
<dbReference type="SUPFAM" id="SSF53850">
    <property type="entry name" value="Periplasmic binding protein-like II"/>
    <property type="match status" value="1"/>
</dbReference>
<dbReference type="InterPro" id="IPR007210">
    <property type="entry name" value="ABC_Gly_betaine_transp_sub-bd"/>
</dbReference>
<comment type="caution">
    <text evidence="3">The sequence shown here is derived from an EMBL/GenBank/DDBJ whole genome shotgun (WGS) entry which is preliminary data.</text>
</comment>
<dbReference type="Proteomes" id="UP000758856">
    <property type="component" value="Unassembled WGS sequence"/>
</dbReference>
<reference evidence="3" key="3">
    <citation type="submission" date="2023-01" db="EMBL/GenBank/DDBJ databases">
        <authorList>
            <person name="Sun Q."/>
            <person name="Evtushenko L."/>
        </authorList>
    </citation>
    <scope>NUCLEOTIDE SEQUENCE</scope>
    <source>
        <strain evidence="3">VKM B-1606</strain>
    </source>
</reference>
<dbReference type="NCBIfam" id="TIGR03414">
    <property type="entry name" value="ABC_choline_bnd"/>
    <property type="match status" value="1"/>
</dbReference>
<feature type="signal peptide" evidence="1">
    <location>
        <begin position="1"/>
        <end position="23"/>
    </location>
</feature>
<name>A0A9W6IXT9_9HYPH</name>
<proteinExistence type="predicted"/>
<evidence type="ECO:0000313" key="4">
    <source>
        <dbReference type="EMBL" id="MBM7853510.1"/>
    </source>
</evidence>
<accession>A0A9W6IXT9</accession>
<sequence length="315" mass="34257">MRLRMLLSAICAAGLLGGGPALAAEPAACKTVRFADVGWTDITSTTAIASRILEGLGYQTKTQVLSVPVTYASLKSKDIDVFLGNWMPTMEADRKPYVEAKQVDVIGPNLTGAKYTLAVPTYLYDKGLKTFADIEKFKDDLHDKIYGIEPGNDGNRLILGMIKDGKFGLKDFDLVESSEQGMLAQLDRAQRRKEAIVFLGWEPHPMNTKYSIKYLEGGDDVFGPNLGGAEIYTNLRAGYAGECPNLGAFFNKLTFTLDTENKVMGSILFDGMEGAKAAEAWLKAEPDAWKGWLDGVTTLDGQPALPAVRKSLGLN</sequence>
<organism evidence="3 6">
    <name type="scientific">Methylopila capsulata</name>
    <dbReference type="NCBI Taxonomy" id="61654"/>
    <lineage>
        <taxon>Bacteria</taxon>
        <taxon>Pseudomonadati</taxon>
        <taxon>Pseudomonadota</taxon>
        <taxon>Alphaproteobacteria</taxon>
        <taxon>Hyphomicrobiales</taxon>
        <taxon>Methylopilaceae</taxon>
        <taxon>Methylopila</taxon>
    </lineage>
</organism>
<dbReference type="GO" id="GO:0042597">
    <property type="term" value="C:periplasmic space"/>
    <property type="evidence" value="ECO:0007669"/>
    <property type="project" value="InterPro"/>
</dbReference>
<protein>
    <submittedName>
        <fullName evidence="4">Glycine betaine/proline transport system substrate-binding protein</fullName>
    </submittedName>
    <submittedName>
        <fullName evidence="3">Glycine/betaine ABC transporter substrate-binding protein</fullName>
    </submittedName>
</protein>
<feature type="domain" description="ABC-type glycine betaine transport system substrate-binding" evidence="2">
    <location>
        <begin position="30"/>
        <end position="283"/>
    </location>
</feature>
<evidence type="ECO:0000313" key="5">
    <source>
        <dbReference type="Proteomes" id="UP000758856"/>
    </source>
</evidence>
<reference evidence="4 5" key="2">
    <citation type="submission" date="2021-01" db="EMBL/GenBank/DDBJ databases">
        <title>Genomic Encyclopedia of Type Strains, Phase IV (KMG-IV): sequencing the most valuable type-strain genomes for metagenomic binning, comparative biology and taxonomic classification.</title>
        <authorList>
            <person name="Goeker M."/>
        </authorList>
    </citation>
    <scope>NUCLEOTIDE SEQUENCE [LARGE SCALE GENOMIC DNA]</scope>
    <source>
        <strain evidence="4 5">DSM 6130</strain>
    </source>
</reference>
<dbReference type="GO" id="GO:0033265">
    <property type="term" value="F:choline binding"/>
    <property type="evidence" value="ECO:0007669"/>
    <property type="project" value="InterPro"/>
</dbReference>
<reference evidence="3" key="1">
    <citation type="journal article" date="2014" name="Int. J. Syst. Evol. Microbiol.">
        <title>Complete genome sequence of Corynebacterium casei LMG S-19264T (=DSM 44701T), isolated from a smear-ripened cheese.</title>
        <authorList>
            <consortium name="US DOE Joint Genome Institute (JGI-PGF)"/>
            <person name="Walter F."/>
            <person name="Albersmeier A."/>
            <person name="Kalinowski J."/>
            <person name="Ruckert C."/>
        </authorList>
    </citation>
    <scope>NUCLEOTIDE SEQUENCE</scope>
    <source>
        <strain evidence="3">VKM B-1606</strain>
    </source>
</reference>
<dbReference type="GO" id="GO:0022857">
    <property type="term" value="F:transmembrane transporter activity"/>
    <property type="evidence" value="ECO:0007669"/>
    <property type="project" value="InterPro"/>
</dbReference>
<dbReference type="InterPro" id="IPR017783">
    <property type="entry name" value="ABC_choline_sub-bd"/>
</dbReference>
<gene>
    <name evidence="3" type="ORF">GCM10008170_32950</name>
    <name evidence="4" type="ORF">JOD31_003771</name>
</gene>
<dbReference type="Gene3D" id="3.40.190.10">
    <property type="entry name" value="Periplasmic binding protein-like II"/>
    <property type="match status" value="1"/>
</dbReference>
<dbReference type="CDD" id="cd13640">
    <property type="entry name" value="PBP2_ChoX"/>
    <property type="match status" value="1"/>
</dbReference>
<dbReference type="RefSeq" id="WP_204951955.1">
    <property type="nucleotide sequence ID" value="NZ_BSFF01000009.1"/>
</dbReference>
<dbReference type="AlphaFoldDB" id="A0A9W6IXT9"/>
<dbReference type="Pfam" id="PF04069">
    <property type="entry name" value="OpuAC"/>
    <property type="match status" value="1"/>
</dbReference>
<dbReference type="GO" id="GO:0015871">
    <property type="term" value="P:choline transport"/>
    <property type="evidence" value="ECO:0007669"/>
    <property type="project" value="InterPro"/>
</dbReference>
<evidence type="ECO:0000259" key="2">
    <source>
        <dbReference type="Pfam" id="PF04069"/>
    </source>
</evidence>
<dbReference type="EMBL" id="BSFF01000009">
    <property type="protein sequence ID" value="GLK57275.1"/>
    <property type="molecule type" value="Genomic_DNA"/>
</dbReference>
<dbReference type="GO" id="GO:0043190">
    <property type="term" value="C:ATP-binding cassette (ABC) transporter complex"/>
    <property type="evidence" value="ECO:0007669"/>
    <property type="project" value="InterPro"/>
</dbReference>
<keyword evidence="1" id="KW-0732">Signal</keyword>
<dbReference type="Proteomes" id="UP001143400">
    <property type="component" value="Unassembled WGS sequence"/>
</dbReference>
<evidence type="ECO:0000256" key="1">
    <source>
        <dbReference type="SAM" id="SignalP"/>
    </source>
</evidence>